<dbReference type="RefSeq" id="WP_013684903.1">
    <property type="nucleotide sequence ID" value="NC_015321.1"/>
</dbReference>
<organism evidence="1 2">
    <name type="scientific">Fluviicola taffensis (strain DSM 16823 / NCIMB 13979 / RW262)</name>
    <dbReference type="NCBI Taxonomy" id="755732"/>
    <lineage>
        <taxon>Bacteria</taxon>
        <taxon>Pseudomonadati</taxon>
        <taxon>Bacteroidota</taxon>
        <taxon>Flavobacteriia</taxon>
        <taxon>Flavobacteriales</taxon>
        <taxon>Crocinitomicaceae</taxon>
        <taxon>Fluviicola</taxon>
    </lineage>
</organism>
<dbReference type="Gene3D" id="3.40.50.1820">
    <property type="entry name" value="alpha/beta hydrolase"/>
    <property type="match status" value="1"/>
</dbReference>
<evidence type="ECO:0000313" key="2">
    <source>
        <dbReference type="Proteomes" id="UP000007463"/>
    </source>
</evidence>
<dbReference type="EMBL" id="CP002542">
    <property type="protein sequence ID" value="AEA42129.1"/>
    <property type="molecule type" value="Genomic_DNA"/>
</dbReference>
<reference evidence="1 2" key="1">
    <citation type="journal article" date="2011" name="Stand. Genomic Sci.">
        <title>Complete genome sequence of the gliding freshwater bacterium Fluviicola taffensis type strain (RW262).</title>
        <authorList>
            <person name="Woyke T."/>
            <person name="Chertkov O."/>
            <person name="Lapidus A."/>
            <person name="Nolan M."/>
            <person name="Lucas S."/>
            <person name="Del Rio T.G."/>
            <person name="Tice H."/>
            <person name="Cheng J.F."/>
            <person name="Tapia R."/>
            <person name="Han C."/>
            <person name="Goodwin L."/>
            <person name="Pitluck S."/>
            <person name="Liolios K."/>
            <person name="Pagani I."/>
            <person name="Ivanova N."/>
            <person name="Huntemann M."/>
            <person name="Mavromatis K."/>
            <person name="Mikhailova N."/>
            <person name="Pati A."/>
            <person name="Chen A."/>
            <person name="Palaniappan K."/>
            <person name="Land M."/>
            <person name="Hauser L."/>
            <person name="Brambilla E.M."/>
            <person name="Rohde M."/>
            <person name="Mwirichia R."/>
            <person name="Sikorski J."/>
            <person name="Tindall B.J."/>
            <person name="Goker M."/>
            <person name="Bristow J."/>
            <person name="Eisen J.A."/>
            <person name="Markowitz V."/>
            <person name="Hugenholtz P."/>
            <person name="Klenk H.P."/>
            <person name="Kyrpides N.C."/>
        </authorList>
    </citation>
    <scope>NUCLEOTIDE SEQUENCE [LARGE SCALE GENOMIC DNA]</scope>
    <source>
        <strain evidence="2">DSM 16823 / RW262 / RW262</strain>
    </source>
</reference>
<keyword evidence="2" id="KW-1185">Reference proteome</keyword>
<dbReference type="Proteomes" id="UP000007463">
    <property type="component" value="Chromosome"/>
</dbReference>
<evidence type="ECO:0000313" key="1">
    <source>
        <dbReference type="EMBL" id="AEA42129.1"/>
    </source>
</evidence>
<name>F2IB46_FLUTR</name>
<dbReference type="HOGENOM" id="CLU_086364_0_0_10"/>
<dbReference type="OrthoDB" id="9814760at2"/>
<reference evidence="2" key="2">
    <citation type="submission" date="2011-02" db="EMBL/GenBank/DDBJ databases">
        <title>The complete genome of Fluviicola taffensis DSM 16823.</title>
        <authorList>
            <consortium name="US DOE Joint Genome Institute (JGI-PGF)"/>
            <person name="Lucas S."/>
            <person name="Copeland A."/>
            <person name="Lapidus A."/>
            <person name="Bruce D."/>
            <person name="Goodwin L."/>
            <person name="Pitluck S."/>
            <person name="Kyrpides N."/>
            <person name="Mavromatis K."/>
            <person name="Ivanova N."/>
            <person name="Mikhailova N."/>
            <person name="Pagani I."/>
            <person name="Chertkov O."/>
            <person name="Detter J.C."/>
            <person name="Han C."/>
            <person name="Tapia R."/>
            <person name="Land M."/>
            <person name="Hauser L."/>
            <person name="Markowitz V."/>
            <person name="Cheng J.-F."/>
            <person name="Hugenholtz P."/>
            <person name="Woyke T."/>
            <person name="Wu D."/>
            <person name="Tindall B."/>
            <person name="Pomrenke H.G."/>
            <person name="Brambilla E."/>
            <person name="Klenk H.-P."/>
            <person name="Eisen J.A."/>
        </authorList>
    </citation>
    <scope>NUCLEOTIDE SEQUENCE [LARGE SCALE GENOMIC DNA]</scope>
    <source>
        <strain evidence="2">DSM 16823 / RW262 / RW262</strain>
    </source>
</reference>
<dbReference type="KEGG" id="fte:Fluta_0119"/>
<accession>F2IB46</accession>
<dbReference type="STRING" id="755732.Fluta_0119"/>
<protein>
    <submittedName>
        <fullName evidence="1">Membrane-associated esterase</fullName>
    </submittedName>
</protein>
<dbReference type="eggNOG" id="COG1073">
    <property type="taxonomic scope" value="Bacteria"/>
</dbReference>
<gene>
    <name evidence="1" type="ordered locus">Fluta_0119</name>
</gene>
<dbReference type="InterPro" id="IPR029058">
    <property type="entry name" value="AB_hydrolase_fold"/>
</dbReference>
<dbReference type="AlphaFoldDB" id="F2IB46"/>
<dbReference type="SUPFAM" id="SSF53474">
    <property type="entry name" value="alpha/beta-Hydrolases"/>
    <property type="match status" value="1"/>
</dbReference>
<proteinExistence type="predicted"/>
<sequence precursor="true">MLKQKKNRFFVVLGGILILAIAGFASMSSETESISEKKINKKQREILVEEYEVFDNARFRRIPVALYAPKVDKDSTNTIQLVIFSHGYGSNYPTNYTNYSYLTRRLAGLGYWTLSIQHELIGDSLLPKVGVMQEVRMPFWKRGEENILFVLNHFKEIHPNLFIKSVDLIGHSNGGDMSVLMAKDYPNLIRKVITLDHLRIPFPLTFSPQYSSLRSTDKTADSGVIPSPEMCDSLGIQIIQLRRITHNEMNDEGTRRQKKKINGYIQKILENRL</sequence>